<keyword evidence="11" id="KW-1185">Reference proteome</keyword>
<dbReference type="PANTHER" id="PTHR23429">
    <property type="entry name" value="GLUCOSE-6-PHOSPHATE 1-DEHYDROGENASE G6PD"/>
    <property type="match status" value="1"/>
</dbReference>
<proteinExistence type="inferred from homology"/>
<dbReference type="NCBIfam" id="NF009492">
    <property type="entry name" value="PRK12853.1-3"/>
    <property type="match status" value="1"/>
</dbReference>
<evidence type="ECO:0000313" key="10">
    <source>
        <dbReference type="EMBL" id="TDR90013.1"/>
    </source>
</evidence>
<comment type="caution">
    <text evidence="10">The sequence shown here is derived from an EMBL/GenBank/DDBJ whole genome shotgun (WGS) entry which is preliminary data.</text>
</comment>
<name>A0A4R7BWY1_9HYPH</name>
<dbReference type="GO" id="GO:0005829">
    <property type="term" value="C:cytosol"/>
    <property type="evidence" value="ECO:0007669"/>
    <property type="project" value="TreeGrafter"/>
</dbReference>
<comment type="pathway">
    <text evidence="1 7">Carbohydrate degradation; pentose phosphate pathway; D-ribulose 5-phosphate from D-glucose 6-phosphate (oxidative stage): step 1/3.</text>
</comment>
<dbReference type="PANTHER" id="PTHR23429:SF0">
    <property type="entry name" value="GLUCOSE-6-PHOSPHATE 1-DEHYDROGENASE"/>
    <property type="match status" value="1"/>
</dbReference>
<dbReference type="Proteomes" id="UP000295122">
    <property type="component" value="Unassembled WGS sequence"/>
</dbReference>
<dbReference type="Pfam" id="PF02781">
    <property type="entry name" value="G6PD_C"/>
    <property type="match status" value="1"/>
</dbReference>
<evidence type="ECO:0000256" key="3">
    <source>
        <dbReference type="ARBA" id="ARBA00022526"/>
    </source>
</evidence>
<feature type="binding site" evidence="7">
    <location>
        <position position="354"/>
    </location>
    <ligand>
        <name>substrate</name>
    </ligand>
</feature>
<dbReference type="GO" id="GO:0006006">
    <property type="term" value="P:glucose metabolic process"/>
    <property type="evidence" value="ECO:0007669"/>
    <property type="project" value="UniProtKB-KW"/>
</dbReference>
<dbReference type="GO" id="GO:0050661">
    <property type="term" value="F:NADP binding"/>
    <property type="evidence" value="ECO:0007669"/>
    <property type="project" value="UniProtKB-UniRule"/>
</dbReference>
<dbReference type="GO" id="GO:0004345">
    <property type="term" value="F:glucose-6-phosphate dehydrogenase activity"/>
    <property type="evidence" value="ECO:0007669"/>
    <property type="project" value="UniProtKB-UniRule"/>
</dbReference>
<dbReference type="UniPathway" id="UPA00115">
    <property type="reaction ID" value="UER00408"/>
</dbReference>
<dbReference type="Gene3D" id="3.40.50.720">
    <property type="entry name" value="NAD(P)-binding Rossmann-like Domain"/>
    <property type="match status" value="1"/>
</dbReference>
<accession>A0A4R7BWY1</accession>
<evidence type="ECO:0000313" key="11">
    <source>
        <dbReference type="Proteomes" id="UP000295122"/>
    </source>
</evidence>
<feature type="domain" description="Glucose-6-phosphate dehydrogenase NAD-binding" evidence="8">
    <location>
        <begin position="26"/>
        <end position="201"/>
    </location>
</feature>
<feature type="binding site" evidence="7">
    <location>
        <begin position="106"/>
        <end position="107"/>
    </location>
    <ligand>
        <name>NADP(+)</name>
        <dbReference type="ChEBI" id="CHEBI:58349"/>
    </ligand>
</feature>
<evidence type="ECO:0000256" key="6">
    <source>
        <dbReference type="ARBA" id="ARBA00023277"/>
    </source>
</evidence>
<dbReference type="SUPFAM" id="SSF55347">
    <property type="entry name" value="Glyceraldehyde-3-phosphate dehydrogenase-like, C-terminal domain"/>
    <property type="match status" value="1"/>
</dbReference>
<dbReference type="InterPro" id="IPR019796">
    <property type="entry name" value="G6P_DH_AS"/>
</dbReference>
<comment type="catalytic activity">
    <reaction evidence="7">
        <text>D-glucose 6-phosphate + NADP(+) = 6-phospho-D-glucono-1,5-lactone + NADPH + H(+)</text>
        <dbReference type="Rhea" id="RHEA:15841"/>
        <dbReference type="ChEBI" id="CHEBI:15378"/>
        <dbReference type="ChEBI" id="CHEBI:57783"/>
        <dbReference type="ChEBI" id="CHEBI:57955"/>
        <dbReference type="ChEBI" id="CHEBI:58349"/>
        <dbReference type="ChEBI" id="CHEBI:61548"/>
        <dbReference type="EC" id="1.1.1.49"/>
    </reaction>
</comment>
<evidence type="ECO:0000259" key="8">
    <source>
        <dbReference type="Pfam" id="PF00479"/>
    </source>
</evidence>
<keyword evidence="3 7" id="KW-0313">Glucose metabolism</keyword>
<keyword evidence="6 7" id="KW-0119">Carbohydrate metabolism</keyword>
<dbReference type="InterPro" id="IPR022675">
    <property type="entry name" value="G6P_DH_C"/>
</dbReference>
<sequence length="503" mass="55056">MMAPPASDRPRASARGAKPAPPCTLVIFGATGDLTSRLLVPALYNLARWGLLGDGFSILGIGRSALSAEDLKDQLGEAIRSFVSERGFDEAAWDRVVGKLDYLQGDVSDPALYAEIGRRLDGGAALFYLAVAAPLFGPIVQKLGGAGLAEDAGGFRRVVVEKPFGHDLESAQALNREILAVLREDQVFRMDHFLGKETVQNILAFRFGNGFFEPLWNRDRIDHVQITVAEAVGVERRGTFYDATGAMRDMIPNHLFQLFTLIAMEPPISFAADDVRNKKEEVLAAVRPLDRSSALRNAVRAQYGAGAVGGKLVADYRSEPDVAPDSTTETYAALRLDIDNWRWAGVPFYLRTGKSMIRRDTEIAIRFKEAPLALFRDTAVAAPVANWLVLQIQPDEGITLEFGAKVPGPQVKLDRVSMGFKYRDHFHVDPSTGYETLIYDAMTGDATLYQRADNIEAGWRVVQPILDAWSDGAAPMARYSAGSQGPAEAEALLARDGRAWRSL</sequence>
<dbReference type="InterPro" id="IPR022674">
    <property type="entry name" value="G6P_DH_NAD-bd"/>
</dbReference>
<feature type="binding site" evidence="7">
    <location>
        <position position="196"/>
    </location>
    <ligand>
        <name>substrate</name>
    </ligand>
</feature>
<dbReference type="HAMAP" id="MF_00966">
    <property type="entry name" value="G6PD"/>
    <property type="match status" value="1"/>
</dbReference>
<dbReference type="EC" id="1.1.1.49" evidence="7"/>
<dbReference type="EMBL" id="SNZR01000013">
    <property type="protein sequence ID" value="TDR90013.1"/>
    <property type="molecule type" value="Genomic_DNA"/>
</dbReference>
<gene>
    <name evidence="7" type="primary">zwf</name>
    <name evidence="10" type="ORF">EV668_2851</name>
</gene>
<dbReference type="PIRSF" id="PIRSF000110">
    <property type="entry name" value="G6PD"/>
    <property type="match status" value="1"/>
</dbReference>
<evidence type="ECO:0000256" key="2">
    <source>
        <dbReference type="ARBA" id="ARBA00009975"/>
    </source>
</evidence>
<evidence type="ECO:0000259" key="9">
    <source>
        <dbReference type="Pfam" id="PF02781"/>
    </source>
</evidence>
<feature type="binding site" evidence="7">
    <location>
        <position position="230"/>
    </location>
    <ligand>
        <name>substrate</name>
    </ligand>
</feature>
<dbReference type="Gene3D" id="3.30.360.10">
    <property type="entry name" value="Dihydrodipicolinate Reductase, domain 2"/>
    <property type="match status" value="1"/>
</dbReference>
<evidence type="ECO:0000256" key="5">
    <source>
        <dbReference type="ARBA" id="ARBA00023002"/>
    </source>
</evidence>
<dbReference type="OrthoDB" id="9802739at2"/>
<dbReference type="InterPro" id="IPR036291">
    <property type="entry name" value="NAD(P)-bd_dom_sf"/>
</dbReference>
<feature type="binding site" evidence="7">
    <location>
        <position position="192"/>
    </location>
    <ligand>
        <name>substrate</name>
    </ligand>
</feature>
<comment type="similarity">
    <text evidence="2 7">Belongs to the glucose-6-phosphate dehydrogenase family.</text>
</comment>
<evidence type="ECO:0000256" key="4">
    <source>
        <dbReference type="ARBA" id="ARBA00022857"/>
    </source>
</evidence>
<keyword evidence="5 7" id="KW-0560">Oxidoreductase</keyword>
<feature type="active site" description="Proton acceptor" evidence="7">
    <location>
        <position position="254"/>
    </location>
</feature>
<feature type="binding site" evidence="7">
    <location>
        <position position="162"/>
    </location>
    <ligand>
        <name>NADP(+)</name>
        <dbReference type="ChEBI" id="CHEBI:58349"/>
    </ligand>
</feature>
<dbReference type="GO" id="GO:0009051">
    <property type="term" value="P:pentose-phosphate shunt, oxidative branch"/>
    <property type="evidence" value="ECO:0007669"/>
    <property type="project" value="TreeGrafter"/>
</dbReference>
<comment type="caution">
    <text evidence="7">Lacks conserved residue(s) required for the propagation of feature annotation.</text>
</comment>
<protein>
    <recommendedName>
        <fullName evidence="7">Glucose-6-phosphate 1-dehydrogenase</fullName>
        <shortName evidence="7">G6PD</shortName>
        <ecNumber evidence="7">1.1.1.49</ecNumber>
    </recommendedName>
</protein>
<dbReference type="NCBIfam" id="TIGR00871">
    <property type="entry name" value="zwf"/>
    <property type="match status" value="1"/>
</dbReference>
<evidence type="ECO:0000256" key="1">
    <source>
        <dbReference type="ARBA" id="ARBA00004937"/>
    </source>
</evidence>
<dbReference type="SUPFAM" id="SSF51735">
    <property type="entry name" value="NAD(P)-binding Rossmann-fold domains"/>
    <property type="match status" value="1"/>
</dbReference>
<dbReference type="AlphaFoldDB" id="A0A4R7BWY1"/>
<feature type="binding site" evidence="7">
    <location>
        <position position="249"/>
    </location>
    <ligand>
        <name>substrate</name>
    </ligand>
</feature>
<dbReference type="InterPro" id="IPR001282">
    <property type="entry name" value="G6P_DH"/>
</dbReference>
<feature type="domain" description="Glucose-6-phosphate dehydrogenase C-terminal" evidence="9">
    <location>
        <begin position="203"/>
        <end position="501"/>
    </location>
</feature>
<feature type="binding site" evidence="7">
    <location>
        <position position="63"/>
    </location>
    <ligand>
        <name>NADP(+)</name>
        <dbReference type="ChEBI" id="CHEBI:58349"/>
    </ligand>
</feature>
<comment type="function">
    <text evidence="7">Catalyzes the oxidation of glucose 6-phosphate to 6-phosphogluconolactone.</text>
</comment>
<keyword evidence="4 7" id="KW-0521">NADP</keyword>
<dbReference type="PROSITE" id="PS00069">
    <property type="entry name" value="G6P_DEHYDROGENASE"/>
    <property type="match status" value="1"/>
</dbReference>
<organism evidence="10 11">
    <name type="scientific">Enterovirga rhinocerotis</name>
    <dbReference type="NCBI Taxonomy" id="1339210"/>
    <lineage>
        <taxon>Bacteria</taxon>
        <taxon>Pseudomonadati</taxon>
        <taxon>Pseudomonadota</taxon>
        <taxon>Alphaproteobacteria</taxon>
        <taxon>Hyphomicrobiales</taxon>
        <taxon>Methylobacteriaceae</taxon>
        <taxon>Enterovirga</taxon>
    </lineage>
</organism>
<evidence type="ECO:0000256" key="7">
    <source>
        <dbReference type="HAMAP-Rule" id="MF_00966"/>
    </source>
</evidence>
<dbReference type="PRINTS" id="PR00079">
    <property type="entry name" value="G6PDHDRGNASE"/>
</dbReference>
<dbReference type="Pfam" id="PF00479">
    <property type="entry name" value="G6PD_N"/>
    <property type="match status" value="1"/>
</dbReference>
<reference evidence="10 11" key="1">
    <citation type="submission" date="2019-03" db="EMBL/GenBank/DDBJ databases">
        <title>Genomic Encyclopedia of Type Strains, Phase IV (KMG-IV): sequencing the most valuable type-strain genomes for metagenomic binning, comparative biology and taxonomic classification.</title>
        <authorList>
            <person name="Goeker M."/>
        </authorList>
    </citation>
    <scope>NUCLEOTIDE SEQUENCE [LARGE SCALE GENOMIC DNA]</scope>
    <source>
        <strain evidence="10 11">DSM 25903</strain>
    </source>
</reference>